<dbReference type="RefSeq" id="YP_010754429.1">
    <property type="nucleotide sequence ID" value="NC_073460.1"/>
</dbReference>
<evidence type="ECO:0000313" key="2">
    <source>
        <dbReference type="Proteomes" id="UP000693692"/>
    </source>
</evidence>
<name>A0A8F3EBK4_9CAUD</name>
<protein>
    <submittedName>
        <fullName evidence="1">Uncharacterized protein</fullName>
    </submittedName>
</protein>
<dbReference type="KEGG" id="vg:80019020"/>
<evidence type="ECO:0000313" key="1">
    <source>
        <dbReference type="EMBL" id="QWY84614.1"/>
    </source>
</evidence>
<keyword evidence="2" id="KW-1185">Reference proteome</keyword>
<organism evidence="1 2">
    <name type="scientific">Microbacterium phage Footloose</name>
    <dbReference type="NCBI Taxonomy" id="2836048"/>
    <lineage>
        <taxon>Viruses</taxon>
        <taxon>Duplodnaviria</taxon>
        <taxon>Heunggongvirae</taxon>
        <taxon>Uroviricota</taxon>
        <taxon>Caudoviricetes</taxon>
        <taxon>Footloosevirus</taxon>
        <taxon>Footloosevirus footloose</taxon>
    </lineage>
</organism>
<sequence length="55" mass="6382">MPNPLLSEVRSSDWSASDWLTWMGNDASYLHWPHGAERDHAHRVLVRLAWLEVGK</sequence>
<proteinExistence type="predicted"/>
<dbReference type="GeneID" id="80019020"/>
<accession>A0A8F3EBK4</accession>
<reference evidence="1" key="1">
    <citation type="submission" date="2021-05" db="EMBL/GenBank/DDBJ databases">
        <authorList>
            <person name="Brink J."/>
            <person name="Busse A.L."/>
            <person name="Crowley H.J."/>
            <person name="Hall C.J."/>
            <person name="Hetherington P."/>
            <person name="Hovde T.M."/>
            <person name="Johnson J.A."/>
            <person name="Karch K.E."/>
            <person name="Krueger C.J."/>
            <person name="Lundberg T.J."/>
            <person name="Madla Sanchez I."/>
            <person name="Mathiesen C."/>
            <person name="Moore L.J."/>
            <person name="Nordberg R.J."/>
            <person name="Petersen I.M."/>
            <person name="Piton K.L."/>
            <person name="Rozycki S.T."/>
            <person name="Rutten E."/>
            <person name="Samuelson I.O."/>
            <person name="Sarkilahti S.K."/>
            <person name="Schubert K.A."/>
            <person name="Stamness T.F."/>
            <person name="Tinman A.J."/>
            <person name="Tutterrow P.B."/>
            <person name="Wanzek N.C."/>
            <person name="Wheeler C.D."/>
            <person name="Spring A.M."/>
            <person name="Klyczek K."/>
            <person name="Garlena R.A."/>
            <person name="Russell D.A."/>
            <person name="Pope W.H."/>
            <person name="Jacobs-Sera D."/>
            <person name="Hatfull G.F."/>
        </authorList>
    </citation>
    <scope>NUCLEOTIDE SEQUENCE</scope>
</reference>
<gene>
    <name evidence="1" type="primary">32</name>
    <name evidence="1" type="ORF">SEA_FOOTLOOSE_32</name>
</gene>
<dbReference type="Proteomes" id="UP000693692">
    <property type="component" value="Segment"/>
</dbReference>
<dbReference type="EMBL" id="MZ150789">
    <property type="protein sequence ID" value="QWY84614.1"/>
    <property type="molecule type" value="Genomic_DNA"/>
</dbReference>